<evidence type="ECO:0000256" key="2">
    <source>
        <dbReference type="SAM" id="Phobius"/>
    </source>
</evidence>
<accession>A0A5J5BLH8</accession>
<dbReference type="Proteomes" id="UP000325577">
    <property type="component" value="Linkage Group LG11"/>
</dbReference>
<dbReference type="OrthoDB" id="1696880at2759"/>
<evidence type="ECO:0000256" key="1">
    <source>
        <dbReference type="SAM" id="MobiDB-lite"/>
    </source>
</evidence>
<feature type="compositionally biased region" description="Acidic residues" evidence="1">
    <location>
        <begin position="422"/>
        <end position="439"/>
    </location>
</feature>
<keyword evidence="2" id="KW-0472">Membrane</keyword>
<feature type="compositionally biased region" description="Acidic residues" evidence="1">
    <location>
        <begin position="324"/>
        <end position="339"/>
    </location>
</feature>
<feature type="compositionally biased region" description="Basic and acidic residues" evidence="1">
    <location>
        <begin position="533"/>
        <end position="548"/>
    </location>
</feature>
<dbReference type="AlphaFoldDB" id="A0A5J5BLH8"/>
<feature type="region of interest" description="Disordered" evidence="1">
    <location>
        <begin position="54"/>
        <end position="108"/>
    </location>
</feature>
<keyword evidence="2" id="KW-0812">Transmembrane</keyword>
<dbReference type="EMBL" id="CM018034">
    <property type="protein sequence ID" value="KAA8543070.1"/>
    <property type="molecule type" value="Genomic_DNA"/>
</dbReference>
<feature type="compositionally biased region" description="Low complexity" evidence="1">
    <location>
        <begin position="491"/>
        <end position="501"/>
    </location>
</feature>
<feature type="compositionally biased region" description="Acidic residues" evidence="1">
    <location>
        <begin position="370"/>
        <end position="391"/>
    </location>
</feature>
<organism evidence="3 4">
    <name type="scientific">Nyssa sinensis</name>
    <dbReference type="NCBI Taxonomy" id="561372"/>
    <lineage>
        <taxon>Eukaryota</taxon>
        <taxon>Viridiplantae</taxon>
        <taxon>Streptophyta</taxon>
        <taxon>Embryophyta</taxon>
        <taxon>Tracheophyta</taxon>
        <taxon>Spermatophyta</taxon>
        <taxon>Magnoliopsida</taxon>
        <taxon>eudicotyledons</taxon>
        <taxon>Gunneridae</taxon>
        <taxon>Pentapetalae</taxon>
        <taxon>asterids</taxon>
        <taxon>Cornales</taxon>
        <taxon>Nyssaceae</taxon>
        <taxon>Nyssa</taxon>
    </lineage>
</organism>
<feature type="compositionally biased region" description="Basic and acidic residues" evidence="1">
    <location>
        <begin position="72"/>
        <end position="84"/>
    </location>
</feature>
<keyword evidence="2" id="KW-1133">Transmembrane helix</keyword>
<reference evidence="3 4" key="1">
    <citation type="submission" date="2019-09" db="EMBL/GenBank/DDBJ databases">
        <title>A chromosome-level genome assembly of the Chinese tupelo Nyssa sinensis.</title>
        <authorList>
            <person name="Yang X."/>
            <person name="Kang M."/>
            <person name="Yang Y."/>
            <person name="Xiong H."/>
            <person name="Wang M."/>
            <person name="Zhang Z."/>
            <person name="Wang Z."/>
            <person name="Wu H."/>
            <person name="Ma T."/>
            <person name="Liu J."/>
            <person name="Xi Z."/>
        </authorList>
    </citation>
    <scope>NUCLEOTIDE SEQUENCE [LARGE SCALE GENOMIC DNA]</scope>
    <source>
        <strain evidence="3">J267</strain>
        <tissue evidence="3">Leaf</tissue>
    </source>
</reference>
<feature type="region of interest" description="Disordered" evidence="1">
    <location>
        <begin position="122"/>
        <end position="146"/>
    </location>
</feature>
<feature type="compositionally biased region" description="Basic and acidic residues" evidence="1">
    <location>
        <begin position="310"/>
        <end position="323"/>
    </location>
</feature>
<gene>
    <name evidence="3" type="ORF">F0562_021435</name>
</gene>
<feature type="transmembrane region" description="Helical" evidence="2">
    <location>
        <begin position="608"/>
        <end position="627"/>
    </location>
</feature>
<keyword evidence="4" id="KW-1185">Reference proteome</keyword>
<feature type="region of interest" description="Disordered" evidence="1">
    <location>
        <begin position="277"/>
        <end position="504"/>
    </location>
</feature>
<feature type="compositionally biased region" description="Polar residues" evidence="1">
    <location>
        <begin position="549"/>
        <end position="562"/>
    </location>
</feature>
<evidence type="ECO:0000313" key="4">
    <source>
        <dbReference type="Proteomes" id="UP000325577"/>
    </source>
</evidence>
<feature type="transmembrane region" description="Helical" evidence="2">
    <location>
        <begin position="585"/>
        <end position="603"/>
    </location>
</feature>
<feature type="compositionally biased region" description="Acidic residues" evidence="1">
    <location>
        <begin position="472"/>
        <end position="482"/>
    </location>
</feature>
<evidence type="ECO:0000313" key="3">
    <source>
        <dbReference type="EMBL" id="KAA8543070.1"/>
    </source>
</evidence>
<sequence length="631" mass="69940">MKKIKMEKTSNKQEKRKMAIRIGGGGGVVGAVVVLGGALAIATLASVSAIKLRRKPTNKSHPPPIPTDQSNELEKKSSKDEESNGLRSLLQESSPPVLDHQRSDGTTNMGVIQIDSTSLVSTESPILDNDPVPDISGQKEKPTCGDQEILLSDNSKPESGELLIDHGVDGQELLFPVCVSPSLLNPESVNKNEFTEDLLLVEVIEDKKEDEAIAAPNASQIEEEDNCKMQLIEDAQKEEEYDDGENIVEKGEEAVVTAQVDQIAMELDPQMQLCKEEDNNENDVGVENEEEDIAEKGEEVAETAQVDQIAMKHDPQMQLSKEEDNNENDVGVDDEEEDIAEKGEEAAETAAVDQIAMELNPQMQLSKEEDNNETDVGVEEEEEEEEEEEDIAEKGEEAVETIQVDQIAMELNPQMQLSKEEDNNENDVGVEDDEEEEEDIAKKGEEAVETAQVDQIAMELDPQMQLSKEDNIVNDDDDDDDVTEKGEEGSSEGTGDSSMESNADPIWPVESMQELSQAIKELKVENQKLGEEIEEDITPKRAEHDHQNGIESSSNDENIGKSTTSPQVLKLINQPKNSSDSDLRIWIWLMLVLVLVLVVPLLLPLTQIVKLCLIFLFIMILFKFHMFEKLS</sequence>
<feature type="compositionally biased region" description="Acidic residues" evidence="1">
    <location>
        <begin position="278"/>
        <end position="293"/>
    </location>
</feature>
<feature type="region of interest" description="Disordered" evidence="1">
    <location>
        <begin position="533"/>
        <end position="562"/>
    </location>
</feature>
<protein>
    <submittedName>
        <fullName evidence="3">Uncharacterized protein</fullName>
    </submittedName>
</protein>
<proteinExistence type="predicted"/>
<name>A0A5J5BLH8_9ASTE</name>